<proteinExistence type="predicted"/>
<keyword evidence="1" id="KW-0812">Transmembrane</keyword>
<sequence length="69" mass="6836">MFVLGPALAVVRLTRGHQVGAWTGLYAVGIVLAGLGGILARRGSTRLASVAVIIGCPLLGLGDATAGPL</sequence>
<keyword evidence="1" id="KW-1133">Transmembrane helix</keyword>
<name>A0ABY4M4V0_9ACTN</name>
<organism evidence="2 3">
    <name type="scientific">Streptomyces halobius</name>
    <dbReference type="NCBI Taxonomy" id="2879846"/>
    <lineage>
        <taxon>Bacteria</taxon>
        <taxon>Bacillati</taxon>
        <taxon>Actinomycetota</taxon>
        <taxon>Actinomycetes</taxon>
        <taxon>Kitasatosporales</taxon>
        <taxon>Streptomycetaceae</taxon>
        <taxon>Streptomyces</taxon>
    </lineage>
</organism>
<protein>
    <recommendedName>
        <fullName evidence="4">MFS transporter</fullName>
    </recommendedName>
</protein>
<keyword evidence="1" id="KW-0472">Membrane</keyword>
<feature type="transmembrane region" description="Helical" evidence="1">
    <location>
        <begin position="47"/>
        <end position="66"/>
    </location>
</feature>
<dbReference type="RefSeq" id="WP_248862658.1">
    <property type="nucleotide sequence ID" value="NZ_CP086322.1"/>
</dbReference>
<evidence type="ECO:0000313" key="3">
    <source>
        <dbReference type="Proteomes" id="UP000830115"/>
    </source>
</evidence>
<keyword evidence="3" id="KW-1185">Reference proteome</keyword>
<feature type="transmembrane region" description="Helical" evidence="1">
    <location>
        <begin position="20"/>
        <end position="40"/>
    </location>
</feature>
<evidence type="ECO:0008006" key="4">
    <source>
        <dbReference type="Google" id="ProtNLM"/>
    </source>
</evidence>
<dbReference type="EMBL" id="CP086322">
    <property type="protein sequence ID" value="UQA91844.1"/>
    <property type="molecule type" value="Genomic_DNA"/>
</dbReference>
<reference evidence="2" key="1">
    <citation type="submission" date="2021-10" db="EMBL/GenBank/DDBJ databases">
        <title>Streptomyces nigrumlapis sp.nov.,an antimicrobial producing actinobacterium isolated from Black Gobi rocks.</title>
        <authorList>
            <person name="Wen Y."/>
            <person name="Zhang W."/>
            <person name="Liu X.G."/>
        </authorList>
    </citation>
    <scope>NUCLEOTIDE SEQUENCE</scope>
    <source>
        <strain evidence="2">ST13-2-2</strain>
    </source>
</reference>
<evidence type="ECO:0000313" key="2">
    <source>
        <dbReference type="EMBL" id="UQA91844.1"/>
    </source>
</evidence>
<gene>
    <name evidence="2" type="ORF">K9S39_08225</name>
</gene>
<dbReference type="Proteomes" id="UP000830115">
    <property type="component" value="Chromosome"/>
</dbReference>
<accession>A0ABY4M4V0</accession>
<evidence type="ECO:0000256" key="1">
    <source>
        <dbReference type="SAM" id="Phobius"/>
    </source>
</evidence>